<gene>
    <name evidence="1" type="ORF">IEO70_01595</name>
</gene>
<sequence>MSHIKSVTIQLNTTISNGEAEETYELLTFGTLQNKNGTWYLRYDEVHNDMENVHTILKWAPEEVYIMRTGKMKMRQRFIKDLMTVGTYESPYGVMQMLTTTKSMDHTYNEGAKEGNMLLTYDLNMNGNDIGRYKMEIHYKEEAK</sequence>
<reference evidence="1" key="1">
    <citation type="submission" date="2020-09" db="EMBL/GenBank/DDBJ databases">
        <title>Bacillus faecalis sp. nov., a moderately halophilic bacterium isolated from cow faeces.</title>
        <authorList>
            <person name="Jiang L."/>
            <person name="Lee J."/>
        </authorList>
    </citation>
    <scope>NUCLEOTIDE SEQUENCE</scope>
    <source>
        <strain evidence="1">AGMB 02131</strain>
    </source>
</reference>
<dbReference type="EMBL" id="JACXSI010000002">
    <property type="protein sequence ID" value="MBD3107060.1"/>
    <property type="molecule type" value="Genomic_DNA"/>
</dbReference>
<dbReference type="InterPro" id="IPR012674">
    <property type="entry name" value="Calycin"/>
</dbReference>
<dbReference type="AlphaFoldDB" id="A0A927H904"/>
<evidence type="ECO:0000313" key="1">
    <source>
        <dbReference type="EMBL" id="MBD3107060.1"/>
    </source>
</evidence>
<evidence type="ECO:0000313" key="2">
    <source>
        <dbReference type="Proteomes" id="UP000602076"/>
    </source>
</evidence>
<protein>
    <submittedName>
        <fullName evidence="1">DUF1934 domain-containing protein</fullName>
    </submittedName>
</protein>
<dbReference type="Proteomes" id="UP000602076">
    <property type="component" value="Unassembled WGS sequence"/>
</dbReference>
<dbReference type="InterPro" id="IPR015231">
    <property type="entry name" value="DUF1934"/>
</dbReference>
<dbReference type="RefSeq" id="WP_190996605.1">
    <property type="nucleotide sequence ID" value="NZ_JACXSI010000002.1"/>
</dbReference>
<keyword evidence="2" id="KW-1185">Reference proteome</keyword>
<comment type="caution">
    <text evidence="1">The sequence shown here is derived from an EMBL/GenBank/DDBJ whole genome shotgun (WGS) entry which is preliminary data.</text>
</comment>
<name>A0A927H904_9BACI</name>
<dbReference type="Pfam" id="PF09148">
    <property type="entry name" value="DUF1934"/>
    <property type="match status" value="1"/>
</dbReference>
<organism evidence="1 2">
    <name type="scientific">Peribacillus faecalis</name>
    <dbReference type="NCBI Taxonomy" id="2772559"/>
    <lineage>
        <taxon>Bacteria</taxon>
        <taxon>Bacillati</taxon>
        <taxon>Bacillota</taxon>
        <taxon>Bacilli</taxon>
        <taxon>Bacillales</taxon>
        <taxon>Bacillaceae</taxon>
        <taxon>Peribacillus</taxon>
    </lineage>
</organism>
<proteinExistence type="predicted"/>
<dbReference type="SUPFAM" id="SSF50814">
    <property type="entry name" value="Lipocalins"/>
    <property type="match status" value="1"/>
</dbReference>
<accession>A0A927H904</accession>
<dbReference type="Gene3D" id="2.40.128.20">
    <property type="match status" value="1"/>
</dbReference>